<name>A0A381R9Z0_9ZZZZ</name>
<gene>
    <name evidence="1" type="ORF">METZ01_LOCUS41419</name>
</gene>
<reference evidence="1" key="1">
    <citation type="submission" date="2018-05" db="EMBL/GenBank/DDBJ databases">
        <authorList>
            <person name="Lanie J.A."/>
            <person name="Ng W.-L."/>
            <person name="Kazmierczak K.M."/>
            <person name="Andrzejewski T.M."/>
            <person name="Davidsen T.M."/>
            <person name="Wayne K.J."/>
            <person name="Tettelin H."/>
            <person name="Glass J.I."/>
            <person name="Rusch D."/>
            <person name="Podicherti R."/>
            <person name="Tsui H.-C.T."/>
            <person name="Winkler M.E."/>
        </authorList>
    </citation>
    <scope>NUCLEOTIDE SEQUENCE</scope>
</reference>
<dbReference type="AlphaFoldDB" id="A0A381R9Z0"/>
<accession>A0A381R9Z0</accession>
<protein>
    <submittedName>
        <fullName evidence="1">Uncharacterized protein</fullName>
    </submittedName>
</protein>
<evidence type="ECO:0000313" key="1">
    <source>
        <dbReference type="EMBL" id="SUZ88565.1"/>
    </source>
</evidence>
<sequence>MEMHGDVVGGHLHYCDYCFGMLTSDRWLDTNMDTQVLRRLKTAVFNGEAADYSCPTCEGEMVKGPVPTSVAPIEVDGCLKCGSLWFDNRELEPFLPDFEELTPQPMESTASKVTAGVARLFRIFH</sequence>
<organism evidence="1">
    <name type="scientific">marine metagenome</name>
    <dbReference type="NCBI Taxonomy" id="408172"/>
    <lineage>
        <taxon>unclassified sequences</taxon>
        <taxon>metagenomes</taxon>
        <taxon>ecological metagenomes</taxon>
    </lineage>
</organism>
<dbReference type="EMBL" id="UINC01001776">
    <property type="protein sequence ID" value="SUZ88565.1"/>
    <property type="molecule type" value="Genomic_DNA"/>
</dbReference>
<proteinExistence type="predicted"/>